<protein>
    <submittedName>
        <fullName evidence="1">Uncharacterized protein</fullName>
    </submittedName>
</protein>
<sequence length="81" mass="9056">MSSYVEEFCKLFVFPGKRLESSFTFGRATGLEAPATEKTPRPGDREWGWIDAWFSEAGLLAATEDEGEFIEAGTMGRAKMR</sequence>
<proteinExistence type="predicted"/>
<keyword evidence="2" id="KW-1185">Reference proteome</keyword>
<gene>
    <name evidence="1" type="ORF">BSZ32_13770</name>
</gene>
<comment type="caution">
    <text evidence="1">The sequence shown here is derived from an EMBL/GenBank/DDBJ whole genome shotgun (WGS) entry which is preliminary data.</text>
</comment>
<dbReference type="AlphaFoldDB" id="A0A2S7U4E9"/>
<organism evidence="1 2">
    <name type="scientific">Rubritalea profundi</name>
    <dbReference type="NCBI Taxonomy" id="1658618"/>
    <lineage>
        <taxon>Bacteria</taxon>
        <taxon>Pseudomonadati</taxon>
        <taxon>Verrucomicrobiota</taxon>
        <taxon>Verrucomicrobiia</taxon>
        <taxon>Verrucomicrobiales</taxon>
        <taxon>Rubritaleaceae</taxon>
        <taxon>Rubritalea</taxon>
    </lineage>
</organism>
<name>A0A2S7U4E9_9BACT</name>
<accession>A0A2S7U4E9</accession>
<reference evidence="1 2" key="1">
    <citation type="submission" date="2016-12" db="EMBL/GenBank/DDBJ databases">
        <title>Study of bacterial adaptation to deep sea.</title>
        <authorList>
            <person name="Song J."/>
            <person name="Yoshizawa S."/>
            <person name="Kogure K."/>
        </authorList>
    </citation>
    <scope>NUCLEOTIDE SEQUENCE [LARGE SCALE GENOMIC DNA]</scope>
    <source>
        <strain evidence="1 2">SAORIC-165</strain>
    </source>
</reference>
<evidence type="ECO:0000313" key="1">
    <source>
        <dbReference type="EMBL" id="PQJ29450.1"/>
    </source>
</evidence>
<evidence type="ECO:0000313" key="2">
    <source>
        <dbReference type="Proteomes" id="UP000239907"/>
    </source>
</evidence>
<dbReference type="Proteomes" id="UP000239907">
    <property type="component" value="Unassembled WGS sequence"/>
</dbReference>
<dbReference type="EMBL" id="MQWA01000001">
    <property type="protein sequence ID" value="PQJ29450.1"/>
    <property type="molecule type" value="Genomic_DNA"/>
</dbReference>